<dbReference type="Pfam" id="PF02397">
    <property type="entry name" value="Bac_transf"/>
    <property type="match status" value="1"/>
</dbReference>
<reference evidence="4 5" key="1">
    <citation type="submission" date="2020-04" db="EMBL/GenBank/DDBJ databases">
        <title>Rhizobium sp. S-51 isolated from soil.</title>
        <authorList>
            <person name="Dahal R.H."/>
        </authorList>
    </citation>
    <scope>NUCLEOTIDE SEQUENCE [LARGE SCALE GENOMIC DNA]</scope>
    <source>
        <strain evidence="4 5">S-51</strain>
    </source>
</reference>
<keyword evidence="5" id="KW-1185">Reference proteome</keyword>
<evidence type="ECO:0000313" key="4">
    <source>
        <dbReference type="EMBL" id="NML75681.1"/>
    </source>
</evidence>
<name>A0A7Y0AYC0_9HYPH</name>
<protein>
    <submittedName>
        <fullName evidence="4">Sugar transferase</fullName>
    </submittedName>
</protein>
<evidence type="ECO:0000259" key="3">
    <source>
        <dbReference type="Pfam" id="PF02397"/>
    </source>
</evidence>
<dbReference type="InterPro" id="IPR003362">
    <property type="entry name" value="Bact_transf"/>
</dbReference>
<keyword evidence="4" id="KW-0808">Transferase</keyword>
<evidence type="ECO:0000256" key="1">
    <source>
        <dbReference type="ARBA" id="ARBA00006464"/>
    </source>
</evidence>
<sequence>MKRSIDIILSLLAGLVFLLPCILVAILVKATSKGPVLFWSDRVGRDNAIFKMPKFRSMRTDTPNVATHQLTQPEVYITPVGKFIRKTSLDELPQVWSILVGDMSIVGPRPALFNQDDLIKLRTEAGVHKLRPGLTGLAQVRGRDDLSIEEKVAMDREYLEQQSLWLDIKIILMTLPVITSRTGIRH</sequence>
<comment type="similarity">
    <text evidence="1">Belongs to the bacterial sugar transferase family.</text>
</comment>
<proteinExistence type="inferred from homology"/>
<comment type="caution">
    <text evidence="4">The sequence shown here is derived from an EMBL/GenBank/DDBJ whole genome shotgun (WGS) entry which is preliminary data.</text>
</comment>
<dbReference type="PANTHER" id="PTHR30576:SF10">
    <property type="entry name" value="SLL5057 PROTEIN"/>
    <property type="match status" value="1"/>
</dbReference>
<dbReference type="GO" id="GO:0000271">
    <property type="term" value="P:polysaccharide biosynthetic process"/>
    <property type="evidence" value="ECO:0007669"/>
    <property type="project" value="UniProtKB-KW"/>
</dbReference>
<dbReference type="EMBL" id="JABBGK010000003">
    <property type="protein sequence ID" value="NML75681.1"/>
    <property type="molecule type" value="Genomic_DNA"/>
</dbReference>
<accession>A0A7Y0AYC0</accession>
<dbReference type="AlphaFoldDB" id="A0A7Y0AYC0"/>
<organism evidence="4 5">
    <name type="scientific">Rhizobium terricola</name>
    <dbReference type="NCBI Taxonomy" id="2728849"/>
    <lineage>
        <taxon>Bacteria</taxon>
        <taxon>Pseudomonadati</taxon>
        <taxon>Pseudomonadota</taxon>
        <taxon>Alphaproteobacteria</taxon>
        <taxon>Hyphomicrobiales</taxon>
        <taxon>Rhizobiaceae</taxon>
        <taxon>Rhizobium/Agrobacterium group</taxon>
        <taxon>Rhizobium</taxon>
    </lineage>
</organism>
<evidence type="ECO:0000256" key="2">
    <source>
        <dbReference type="ARBA" id="ARBA00023169"/>
    </source>
</evidence>
<evidence type="ECO:0000313" key="5">
    <source>
        <dbReference type="Proteomes" id="UP000541470"/>
    </source>
</evidence>
<dbReference type="Proteomes" id="UP000541470">
    <property type="component" value="Unassembled WGS sequence"/>
</dbReference>
<keyword evidence="2" id="KW-0270">Exopolysaccharide synthesis</keyword>
<dbReference type="PANTHER" id="PTHR30576">
    <property type="entry name" value="COLANIC BIOSYNTHESIS UDP-GLUCOSE LIPID CARRIER TRANSFERASE"/>
    <property type="match status" value="1"/>
</dbReference>
<gene>
    <name evidence="4" type="ORF">HHL25_16245</name>
</gene>
<dbReference type="GO" id="GO:0016780">
    <property type="term" value="F:phosphotransferase activity, for other substituted phosphate groups"/>
    <property type="evidence" value="ECO:0007669"/>
    <property type="project" value="TreeGrafter"/>
</dbReference>
<feature type="domain" description="Bacterial sugar transferase" evidence="3">
    <location>
        <begin position="2"/>
        <end position="178"/>
    </location>
</feature>